<dbReference type="EMBL" id="JAINDJ010000005">
    <property type="protein sequence ID" value="KAG9448111.1"/>
    <property type="molecule type" value="Genomic_DNA"/>
</dbReference>
<protein>
    <submittedName>
        <fullName evidence="2">Uncharacterized protein</fullName>
    </submittedName>
</protein>
<accession>A0AAV7EK91</accession>
<feature type="region of interest" description="Disordered" evidence="1">
    <location>
        <begin position="120"/>
        <end position="148"/>
    </location>
</feature>
<dbReference type="Proteomes" id="UP000825729">
    <property type="component" value="Unassembled WGS sequence"/>
</dbReference>
<name>A0AAV7EK91_ARIFI</name>
<organism evidence="2 3">
    <name type="scientific">Aristolochia fimbriata</name>
    <name type="common">White veined hardy Dutchman's pipe vine</name>
    <dbReference type="NCBI Taxonomy" id="158543"/>
    <lineage>
        <taxon>Eukaryota</taxon>
        <taxon>Viridiplantae</taxon>
        <taxon>Streptophyta</taxon>
        <taxon>Embryophyta</taxon>
        <taxon>Tracheophyta</taxon>
        <taxon>Spermatophyta</taxon>
        <taxon>Magnoliopsida</taxon>
        <taxon>Magnoliidae</taxon>
        <taxon>Piperales</taxon>
        <taxon>Aristolochiaceae</taxon>
        <taxon>Aristolochia</taxon>
    </lineage>
</organism>
<comment type="caution">
    <text evidence="2">The sequence shown here is derived from an EMBL/GenBank/DDBJ whole genome shotgun (WGS) entry which is preliminary data.</text>
</comment>
<evidence type="ECO:0000313" key="2">
    <source>
        <dbReference type="EMBL" id="KAG9448111.1"/>
    </source>
</evidence>
<gene>
    <name evidence="2" type="ORF">H6P81_014239</name>
</gene>
<sequence length="229" mass="25643">MRYGSSPSVGEGRLRRIDLRLLSYLFVRADLRITGARSSLFGCFSVSVSPPTTEAEPPPYYRVKNIRQYNPTSRQLNLQFGVTQALLARTVRPHKFRQILGTVAPPVSIGCKSALGSQTPDNMITISRRPDVTGKSGIGPKGKTEETSGSTSYLLCMVLVTEGRMRALQSKTVRREGARIGERRSQHDHERHGTFNTMAAPARAYLRGKWNMNVGLLHHTWRPIYTEMN</sequence>
<reference evidence="2 3" key="1">
    <citation type="submission" date="2021-07" db="EMBL/GenBank/DDBJ databases">
        <title>The Aristolochia fimbriata genome: insights into angiosperm evolution, floral development and chemical biosynthesis.</title>
        <authorList>
            <person name="Jiao Y."/>
        </authorList>
    </citation>
    <scope>NUCLEOTIDE SEQUENCE [LARGE SCALE GENOMIC DNA]</scope>
    <source>
        <strain evidence="2">IBCAS-2021</strain>
        <tissue evidence="2">Leaf</tissue>
    </source>
</reference>
<dbReference type="AlphaFoldDB" id="A0AAV7EK91"/>
<proteinExistence type="predicted"/>
<evidence type="ECO:0000313" key="3">
    <source>
        <dbReference type="Proteomes" id="UP000825729"/>
    </source>
</evidence>
<keyword evidence="3" id="KW-1185">Reference proteome</keyword>
<evidence type="ECO:0000256" key="1">
    <source>
        <dbReference type="SAM" id="MobiDB-lite"/>
    </source>
</evidence>